<dbReference type="AlphaFoldDB" id="A0A927BYQ9"/>
<dbReference type="EMBL" id="JACXIZ010000048">
    <property type="protein sequence ID" value="MBD2847954.1"/>
    <property type="molecule type" value="Genomic_DNA"/>
</dbReference>
<sequence>MKAHRIVSIQDPRFEELHRLMQEVFPPEEVLEAGLWEAPLQDPGIHVVVAIHDDEVVGATEYRYYAALRVAMTDFTIVGRPGLGIGRFLLKYRERAIRELAKASGSEPIGMFAEVYNPYATDHGFGGVTPMNPYVRREVLSHIGYKRLDLTYVHPSWDHQGLAVEGLDLCFLPSDDGLDQIPAGLVHHFLQTYYTALPNKPRAWDDMMAGLQGQEAVGLLPL</sequence>
<comment type="caution">
    <text evidence="2">The sequence shown here is derived from an EMBL/GenBank/DDBJ whole genome shotgun (WGS) entry which is preliminary data.</text>
</comment>
<name>A0A927BYQ9_9BACL</name>
<accession>A0A927BYQ9</accession>
<dbReference type="InterPro" id="IPR000182">
    <property type="entry name" value="GNAT_dom"/>
</dbReference>
<protein>
    <submittedName>
        <fullName evidence="2">GNAT family N-acetyltransferase</fullName>
    </submittedName>
</protein>
<evidence type="ECO:0000259" key="1">
    <source>
        <dbReference type="PROSITE" id="PS51186"/>
    </source>
</evidence>
<dbReference type="PROSITE" id="PS51186">
    <property type="entry name" value="GNAT"/>
    <property type="match status" value="1"/>
</dbReference>
<feature type="domain" description="N-acetyltransferase" evidence="1">
    <location>
        <begin position="4"/>
        <end position="150"/>
    </location>
</feature>
<keyword evidence="3" id="KW-1185">Reference proteome</keyword>
<reference evidence="2" key="1">
    <citation type="submission" date="2020-09" db="EMBL/GenBank/DDBJ databases">
        <title>A novel bacterium of genus Paenibacillus, isolated from South China Sea.</title>
        <authorList>
            <person name="Huang H."/>
            <person name="Mo K."/>
            <person name="Hu Y."/>
        </authorList>
    </citation>
    <scope>NUCLEOTIDE SEQUENCE</scope>
    <source>
        <strain evidence="2">IB182496</strain>
    </source>
</reference>
<dbReference type="InterPro" id="IPR016181">
    <property type="entry name" value="Acyl_CoA_acyltransferase"/>
</dbReference>
<dbReference type="Gene3D" id="3.40.630.30">
    <property type="match status" value="1"/>
</dbReference>
<organism evidence="2 3">
    <name type="scientific">Paenibacillus sabuli</name>
    <dbReference type="NCBI Taxonomy" id="2772509"/>
    <lineage>
        <taxon>Bacteria</taxon>
        <taxon>Bacillati</taxon>
        <taxon>Bacillota</taxon>
        <taxon>Bacilli</taxon>
        <taxon>Bacillales</taxon>
        <taxon>Paenibacillaceae</taxon>
        <taxon>Paenibacillus</taxon>
    </lineage>
</organism>
<evidence type="ECO:0000313" key="3">
    <source>
        <dbReference type="Proteomes" id="UP000621560"/>
    </source>
</evidence>
<proteinExistence type="predicted"/>
<gene>
    <name evidence="2" type="ORF">IDH44_22390</name>
</gene>
<dbReference type="Proteomes" id="UP000621560">
    <property type="component" value="Unassembled WGS sequence"/>
</dbReference>
<dbReference type="SUPFAM" id="SSF55729">
    <property type="entry name" value="Acyl-CoA N-acyltransferases (Nat)"/>
    <property type="match status" value="1"/>
</dbReference>
<dbReference type="RefSeq" id="WP_190921058.1">
    <property type="nucleotide sequence ID" value="NZ_JACXIZ010000048.1"/>
</dbReference>
<evidence type="ECO:0000313" key="2">
    <source>
        <dbReference type="EMBL" id="MBD2847954.1"/>
    </source>
</evidence>
<dbReference type="GO" id="GO:0016747">
    <property type="term" value="F:acyltransferase activity, transferring groups other than amino-acyl groups"/>
    <property type="evidence" value="ECO:0007669"/>
    <property type="project" value="InterPro"/>
</dbReference>